<dbReference type="PROSITE" id="PS50144">
    <property type="entry name" value="MATH"/>
    <property type="match status" value="1"/>
</dbReference>
<dbReference type="Pfam" id="PF24570">
    <property type="entry name" value="BACK_BPM_SPOP"/>
    <property type="match status" value="1"/>
</dbReference>
<dbReference type="CDD" id="cd00121">
    <property type="entry name" value="MATH"/>
    <property type="match status" value="1"/>
</dbReference>
<organism evidence="8">
    <name type="scientific">Culex pipiens</name>
    <name type="common">House mosquito</name>
    <dbReference type="NCBI Taxonomy" id="7175"/>
    <lineage>
        <taxon>Eukaryota</taxon>
        <taxon>Metazoa</taxon>
        <taxon>Ecdysozoa</taxon>
        <taxon>Arthropoda</taxon>
        <taxon>Hexapoda</taxon>
        <taxon>Insecta</taxon>
        <taxon>Pterygota</taxon>
        <taxon>Neoptera</taxon>
        <taxon>Endopterygota</taxon>
        <taxon>Diptera</taxon>
        <taxon>Nematocera</taxon>
        <taxon>Culicoidea</taxon>
        <taxon>Culicidae</taxon>
        <taxon>Culicinae</taxon>
        <taxon>Culicini</taxon>
        <taxon>Culex</taxon>
        <taxon>Culex</taxon>
    </lineage>
</organism>
<comment type="pathway">
    <text evidence="2">Protein modification; protein ubiquitination.</text>
</comment>
<dbReference type="PANTHER" id="PTHR24413">
    <property type="entry name" value="SPECKLE-TYPE POZ PROTEIN"/>
    <property type="match status" value="1"/>
</dbReference>
<evidence type="ECO:0000256" key="5">
    <source>
        <dbReference type="ARBA" id="ARBA00023242"/>
    </source>
</evidence>
<dbReference type="SUPFAM" id="SSF49599">
    <property type="entry name" value="TRAF domain-like"/>
    <property type="match status" value="1"/>
</dbReference>
<dbReference type="AlphaFoldDB" id="A0A8D8JXK4"/>
<dbReference type="InterPro" id="IPR008974">
    <property type="entry name" value="TRAF-like"/>
</dbReference>
<name>A0A8D8JXK4_CULPI</name>
<dbReference type="PROSITE" id="PS50097">
    <property type="entry name" value="BTB"/>
    <property type="match status" value="1"/>
</dbReference>
<keyword evidence="4" id="KW-0833">Ubl conjugation pathway</keyword>
<dbReference type="EMBL" id="HBUE01301082">
    <property type="protein sequence ID" value="CAG6578936.1"/>
    <property type="molecule type" value="Transcribed_RNA"/>
</dbReference>
<dbReference type="SUPFAM" id="SSF54695">
    <property type="entry name" value="POZ domain"/>
    <property type="match status" value="1"/>
</dbReference>
<dbReference type="EMBL" id="HBUE01195091">
    <property type="protein sequence ID" value="CAG6527215.1"/>
    <property type="molecule type" value="Transcribed_RNA"/>
</dbReference>
<dbReference type="InterPro" id="IPR002083">
    <property type="entry name" value="MATH/TRAF_dom"/>
</dbReference>
<evidence type="ECO:0000256" key="4">
    <source>
        <dbReference type="ARBA" id="ARBA00022786"/>
    </source>
</evidence>
<dbReference type="InterPro" id="IPR011333">
    <property type="entry name" value="SKP1/BTB/POZ_sf"/>
</dbReference>
<dbReference type="GO" id="GO:0030163">
    <property type="term" value="P:protein catabolic process"/>
    <property type="evidence" value="ECO:0007669"/>
    <property type="project" value="UniProtKB-ARBA"/>
</dbReference>
<dbReference type="Pfam" id="PF00917">
    <property type="entry name" value="MATH"/>
    <property type="match status" value="1"/>
</dbReference>
<dbReference type="InterPro" id="IPR056423">
    <property type="entry name" value="BACK_BPM_SPOP"/>
</dbReference>
<reference evidence="8" key="1">
    <citation type="submission" date="2021-05" db="EMBL/GenBank/DDBJ databases">
        <authorList>
            <person name="Alioto T."/>
            <person name="Alioto T."/>
            <person name="Gomez Garrido J."/>
        </authorList>
    </citation>
    <scope>NUCLEOTIDE SEQUENCE</scope>
</reference>
<dbReference type="FunFam" id="3.30.710.10:FF:000159">
    <property type="entry name" value="Speckle-type POZ protein B"/>
    <property type="match status" value="1"/>
</dbReference>
<dbReference type="Gene3D" id="2.60.210.10">
    <property type="entry name" value="Apoptosis, Tumor Necrosis Factor Receptor Associated Protein 2, Chain A"/>
    <property type="match status" value="1"/>
</dbReference>
<evidence type="ECO:0000259" key="7">
    <source>
        <dbReference type="PROSITE" id="PS50144"/>
    </source>
</evidence>
<dbReference type="GO" id="GO:0005634">
    <property type="term" value="C:nucleus"/>
    <property type="evidence" value="ECO:0007669"/>
    <property type="project" value="UniProtKB-SubCell"/>
</dbReference>
<evidence type="ECO:0000256" key="2">
    <source>
        <dbReference type="ARBA" id="ARBA00004906"/>
    </source>
</evidence>
<feature type="domain" description="BTB" evidence="6">
    <location>
        <begin position="176"/>
        <end position="243"/>
    </location>
</feature>
<protein>
    <submittedName>
        <fullName evidence="8">Speckle-type POZ protein-like B</fullName>
    </submittedName>
</protein>
<proteinExistence type="inferred from homology"/>
<dbReference type="Gene3D" id="3.30.710.10">
    <property type="entry name" value="Potassium Channel Kv1.1, Chain A"/>
    <property type="match status" value="1"/>
</dbReference>
<comment type="similarity">
    <text evidence="3">Belongs to the Tdpoz family.</text>
</comment>
<keyword evidence="5" id="KW-0539">Nucleus</keyword>
<evidence type="ECO:0000259" key="6">
    <source>
        <dbReference type="PROSITE" id="PS50097"/>
    </source>
</evidence>
<sequence>MSGKAHESKMVTSVISNQYAFTWVLNDFSAWWAKVSGTQKSLKFPFGVDAKAVQWFILFHPKKSETHSGLYLQAVNTTGKFEVGYELAMEDSHRNTIVKRSRKMIMDWNKGLGWHAFINNDKLLEAINEDDQLYIICKMTAYEKNVNESLRENLPEPIPSSMSKDMDTLVDGTTFGDVTILIDGQRYLAYKGILSARSAVFAAMFEHPMQESTENCITINDVEPGVFKELLRYIYTDQLTCLETMAQKLYQVADKYDIQTLKSLCRCHIVKKMNSETAADTLVLADMHGDHQMKSHALRFLSGSEAGTVTKSAGWKRIVRTHPDLVDEAFDALAARKTGGKQK</sequence>
<evidence type="ECO:0000256" key="3">
    <source>
        <dbReference type="ARBA" id="ARBA00010846"/>
    </source>
</evidence>
<comment type="subcellular location">
    <subcellularLocation>
        <location evidence="1">Nucleus</location>
    </subcellularLocation>
</comment>
<dbReference type="InterPro" id="IPR000210">
    <property type="entry name" value="BTB/POZ_dom"/>
</dbReference>
<dbReference type="SMART" id="SM00225">
    <property type="entry name" value="BTB"/>
    <property type="match status" value="1"/>
</dbReference>
<feature type="domain" description="MATH" evidence="7">
    <location>
        <begin position="18"/>
        <end position="139"/>
    </location>
</feature>
<dbReference type="Gene3D" id="6.20.250.50">
    <property type="match status" value="1"/>
</dbReference>
<evidence type="ECO:0000256" key="1">
    <source>
        <dbReference type="ARBA" id="ARBA00004123"/>
    </source>
</evidence>
<dbReference type="Pfam" id="PF00651">
    <property type="entry name" value="BTB"/>
    <property type="match status" value="1"/>
</dbReference>
<evidence type="ECO:0000313" key="8">
    <source>
        <dbReference type="EMBL" id="CAG6578936.1"/>
    </source>
</evidence>
<accession>A0A8D8JXK4</accession>